<dbReference type="Proteomes" id="UP000068164">
    <property type="component" value="Unassembled WGS sequence"/>
</dbReference>
<organism evidence="1 2">
    <name type="scientific">Rhizobium altiplani</name>
    <dbReference type="NCBI Taxonomy" id="1864509"/>
    <lineage>
        <taxon>Bacteria</taxon>
        <taxon>Pseudomonadati</taxon>
        <taxon>Pseudomonadota</taxon>
        <taxon>Alphaproteobacteria</taxon>
        <taxon>Hyphomicrobiales</taxon>
        <taxon>Rhizobiaceae</taxon>
        <taxon>Rhizobium/Agrobacterium group</taxon>
        <taxon>Rhizobium</taxon>
    </lineage>
</organism>
<dbReference type="EMBL" id="LNCD01000152">
    <property type="protein sequence ID" value="KWV40176.1"/>
    <property type="molecule type" value="Genomic_DNA"/>
</dbReference>
<keyword evidence="2" id="KW-1185">Reference proteome</keyword>
<protein>
    <recommendedName>
        <fullName evidence="3">Nucleotidyl transferase AbiEii/AbiGii toxin family protein</fullName>
    </recommendedName>
</protein>
<evidence type="ECO:0008006" key="3">
    <source>
        <dbReference type="Google" id="ProtNLM"/>
    </source>
</evidence>
<dbReference type="AlphaFoldDB" id="A0A120FDU2"/>
<reference evidence="1 2" key="1">
    <citation type="submission" date="2015-11" db="EMBL/GenBank/DDBJ databases">
        <title>Draft Genome Sequence of the Strain BR 10423 (Rhizobium sp.) isolated from nodules of Mimosa pudica.</title>
        <authorList>
            <person name="Barauna A.C."/>
            <person name="Zilli J.E."/>
            <person name="Simoes-Araujo J.L."/>
            <person name="Reis V.M."/>
            <person name="James E.K."/>
            <person name="Reis F.B.Jr."/>
            <person name="Rouws L.F."/>
            <person name="Passos S.R."/>
            <person name="Gois S.R."/>
        </authorList>
    </citation>
    <scope>NUCLEOTIDE SEQUENCE [LARGE SCALE GENOMIC DNA]</scope>
    <source>
        <strain evidence="1 2">BR10423</strain>
    </source>
</reference>
<comment type="caution">
    <text evidence="1">The sequence shown here is derived from an EMBL/GenBank/DDBJ whole genome shotgun (WGS) entry which is preliminary data.</text>
</comment>
<dbReference type="InterPro" id="IPR014942">
    <property type="entry name" value="AbiEii"/>
</dbReference>
<sequence length="294" mass="33114">MIPAQNIVAWGRIVPWADQRQIEQDLIISRALIDIFNDDLLSAELRFRGGTALNKLHFPEPLRYSEDIDLVRTTAGPIGPILDRLREVLEPWLGRAQFDQSPVAPKFRFRVEAEDGSGVPIRLKVEINTREIEAYDPPQALPLRIDNPWFAGEAAIPTFSREEMLATKLRALLQRDKGRDLYDLSHALDVFEGLDANLVAELFSRYLQFAGQSISRAQAEERMFAKLANPRLLTDMRPLLPLAQAESLSEDATKEAFERVFEALVVKIAGDTWVRAGEMKERFGLGGPAVQKAP</sequence>
<proteinExistence type="predicted"/>
<evidence type="ECO:0000313" key="2">
    <source>
        <dbReference type="Proteomes" id="UP000068164"/>
    </source>
</evidence>
<dbReference type="RefSeq" id="WP_028749384.1">
    <property type="nucleotide sequence ID" value="NZ_LNCD01000152.1"/>
</dbReference>
<name>A0A120FDU2_9HYPH</name>
<gene>
    <name evidence="1" type="ORF">AS026_26840</name>
</gene>
<accession>A0A120FDU2</accession>
<dbReference type="Gene3D" id="3.10.450.620">
    <property type="entry name" value="JHP933, nucleotidyltransferase-like core domain"/>
    <property type="match status" value="1"/>
</dbReference>
<evidence type="ECO:0000313" key="1">
    <source>
        <dbReference type="EMBL" id="KWV40176.1"/>
    </source>
</evidence>
<dbReference type="OrthoDB" id="1550603at2"/>
<dbReference type="Pfam" id="PF08843">
    <property type="entry name" value="AbiEii"/>
    <property type="match status" value="1"/>
</dbReference>